<dbReference type="EMBL" id="CP158262">
    <property type="protein sequence ID" value="XDJ70398.1"/>
    <property type="molecule type" value="Genomic_DNA"/>
</dbReference>
<proteinExistence type="predicted"/>
<accession>A0AB39EX02</accession>
<organism evidence="1">
    <name type="scientific">Castellaniella ginsengisoli</name>
    <dbReference type="NCBI Taxonomy" id="546114"/>
    <lineage>
        <taxon>Bacteria</taxon>
        <taxon>Pseudomonadati</taxon>
        <taxon>Pseudomonadota</taxon>
        <taxon>Betaproteobacteria</taxon>
        <taxon>Burkholderiales</taxon>
        <taxon>Alcaligenaceae</taxon>
        <taxon>Castellaniella</taxon>
    </lineage>
</organism>
<evidence type="ECO:0000313" key="1">
    <source>
        <dbReference type="EMBL" id="XDJ70398.1"/>
    </source>
</evidence>
<dbReference type="RefSeq" id="WP_368649244.1">
    <property type="nucleotide sequence ID" value="NZ_CP158262.1"/>
</dbReference>
<dbReference type="AlphaFoldDB" id="A0AB39EX02"/>
<name>A0AB39EX02_9BURK</name>
<dbReference type="EMBL" id="CP158267">
    <property type="protein sequence ID" value="XDJ79972.1"/>
    <property type="molecule type" value="Genomic_DNA"/>
</dbReference>
<sequence>MMADYNVDSLSSDAVAQHTRVQIGTSECPDCFKLKTYTTAPIPGRSFRVVTPELTGWINVGFRLAVTNVTENHVPQYRLIANLTNNGAFINEVSFFVEGEDGEYVLLNSLNKYGMNCFSNIATGCSWKEEILLPIDRVDRALITDSPLNVLVGKVRSTRSKTSSDGYNVKYETSFKHYGVTLTIPPASLKGLQQAVIQDGSAIPSSAAVLAAEAKKENQELQRRAQIQAQKKIEKPFKFEIGTRICRQQGPWKITGYVEQAVKERIQIRISDMSDGNLRPGSFREAIIWDLPDNWDLC</sequence>
<gene>
    <name evidence="1" type="ORF">ABRY94_06350</name>
    <name evidence="2" type="ORF">ABRZ07_00175</name>
</gene>
<evidence type="ECO:0000313" key="2">
    <source>
        <dbReference type="EMBL" id="XDJ79972.1"/>
    </source>
</evidence>
<reference evidence="1" key="1">
    <citation type="submission" date="2024-05" db="EMBL/GenBank/DDBJ databases">
        <authorList>
            <person name="Luo Y.-C."/>
            <person name="Nicholds J."/>
            <person name="Mortimer T."/>
            <person name="Maboni G."/>
        </authorList>
    </citation>
    <scope>NUCLEOTIDE SEQUENCE</scope>
    <source>
        <strain evidence="2">141555</strain>
        <strain evidence="1">144863</strain>
    </source>
</reference>
<protein>
    <submittedName>
        <fullName evidence="1">Uncharacterized protein</fullName>
    </submittedName>
</protein>